<evidence type="ECO:0000256" key="4">
    <source>
        <dbReference type="ARBA" id="ARBA00004279"/>
    </source>
</evidence>
<keyword evidence="20" id="KW-1015">Disulfide bond</keyword>
<keyword evidence="27" id="KW-1185">Reference proteome</keyword>
<feature type="compositionally biased region" description="Low complexity" evidence="21">
    <location>
        <begin position="36"/>
        <end position="110"/>
    </location>
</feature>
<evidence type="ECO:0000256" key="8">
    <source>
        <dbReference type="ARBA" id="ARBA00022753"/>
    </source>
</evidence>
<dbReference type="GO" id="GO:0005765">
    <property type="term" value="C:lysosomal membrane"/>
    <property type="evidence" value="ECO:0007669"/>
    <property type="project" value="TreeGrafter"/>
</dbReference>
<protein>
    <recommendedName>
        <fullName evidence="18">Lysosome-associated membrane glycoprotein 5</fullName>
    </recommendedName>
    <alternativeName>
        <fullName evidence="19">Lysosome-associated membrane protein 5</fullName>
    </alternativeName>
</protein>
<evidence type="ECO:0000256" key="22">
    <source>
        <dbReference type="SAM" id="Phobius"/>
    </source>
</evidence>
<evidence type="ECO:0000256" key="12">
    <source>
        <dbReference type="ARBA" id="ARBA00023180"/>
    </source>
</evidence>
<evidence type="ECO:0000256" key="9">
    <source>
        <dbReference type="ARBA" id="ARBA00022989"/>
    </source>
</evidence>
<keyword evidence="9 22" id="KW-1133">Transmembrane helix</keyword>
<evidence type="ECO:0000256" key="6">
    <source>
        <dbReference type="ARBA" id="ARBA00022692"/>
    </source>
</evidence>
<feature type="signal peptide" evidence="23">
    <location>
        <begin position="1"/>
        <end position="18"/>
    </location>
</feature>
<dbReference type="InterPro" id="IPR002000">
    <property type="entry name" value="Lysosome-assoc_membr_glycop"/>
</dbReference>
<keyword evidence="6 20" id="KW-0812">Transmembrane</keyword>
<keyword evidence="8" id="KW-0967">Endosome</keyword>
<dbReference type="AlphaFoldDB" id="A0A913ZH92"/>
<evidence type="ECO:0000256" key="21">
    <source>
        <dbReference type="SAM" id="MobiDB-lite"/>
    </source>
</evidence>
<evidence type="ECO:0000256" key="11">
    <source>
        <dbReference type="ARBA" id="ARBA00023136"/>
    </source>
</evidence>
<feature type="region of interest" description="Disordered" evidence="21">
    <location>
        <begin position="21"/>
        <end position="118"/>
    </location>
</feature>
<evidence type="ECO:0000256" key="2">
    <source>
        <dbReference type="ARBA" id="ARBA00004158"/>
    </source>
</evidence>
<dbReference type="RefSeq" id="XP_038050426.1">
    <property type="nucleotide sequence ID" value="XM_038194498.1"/>
</dbReference>
<keyword evidence="13" id="KW-0966">Cell projection</keyword>
<dbReference type="PANTHER" id="PTHR11506:SF35">
    <property type="entry name" value="LYSOSOME-ASSOCIATED MEMBRANE GLYCOPROTEIN 5"/>
    <property type="match status" value="1"/>
</dbReference>
<evidence type="ECO:0000256" key="17">
    <source>
        <dbReference type="ARBA" id="ARBA00060492"/>
    </source>
</evidence>
<feature type="disulfide bond" evidence="20">
    <location>
        <begin position="255"/>
        <end position="292"/>
    </location>
</feature>
<keyword evidence="11 20" id="KW-0472">Membrane</keyword>
<evidence type="ECO:0000259" key="25">
    <source>
        <dbReference type="Pfam" id="PF21222"/>
    </source>
</evidence>
<feature type="domain" description="Lysosome-associated membrane glycoprotein 2-like luminal" evidence="24">
    <location>
        <begin position="124"/>
        <end position="282"/>
    </location>
</feature>
<evidence type="ECO:0000256" key="10">
    <source>
        <dbReference type="ARBA" id="ARBA00023018"/>
    </source>
</evidence>
<name>A0A913ZH92_PATMI</name>
<evidence type="ECO:0000256" key="5">
    <source>
        <dbReference type="ARBA" id="ARBA00009644"/>
    </source>
</evidence>
<dbReference type="OrthoDB" id="10037042at2759"/>
<evidence type="ECO:0000256" key="1">
    <source>
        <dbReference type="ARBA" id="ARBA00004151"/>
    </source>
</evidence>
<dbReference type="EnsemblMetazoa" id="XM_038194498.1">
    <property type="protein sequence ID" value="XP_038050426.1"/>
    <property type="gene ID" value="LOC119723704"/>
</dbReference>
<comment type="similarity">
    <text evidence="5 20">Belongs to the LAMP family.</text>
</comment>
<accession>A0A913ZH92</accession>
<evidence type="ECO:0000256" key="16">
    <source>
        <dbReference type="ARBA" id="ARBA00053950"/>
    </source>
</evidence>
<dbReference type="PANTHER" id="PTHR11506">
    <property type="entry name" value="LYSOSOME-ASSOCIATED MEMBRANE GLYCOPROTEIN"/>
    <property type="match status" value="1"/>
</dbReference>
<dbReference type="InterPro" id="IPR048528">
    <property type="entry name" value="Lamp2-like_luminal"/>
</dbReference>
<dbReference type="InterPro" id="IPR048524">
    <property type="entry name" value="Lamp2-like_TM"/>
</dbReference>
<keyword evidence="10" id="KW-0770">Synapse</keyword>
<reference evidence="26" key="1">
    <citation type="submission" date="2022-11" db="UniProtKB">
        <authorList>
            <consortium name="EnsemblMetazoa"/>
        </authorList>
    </citation>
    <scope>IDENTIFICATION</scope>
</reference>
<feature type="chain" id="PRO_5037110958" description="Lysosome-associated membrane glycoprotein 5" evidence="23">
    <location>
        <begin position="19"/>
        <end position="697"/>
    </location>
</feature>
<dbReference type="Pfam" id="PF01299">
    <property type="entry name" value="Lamp2-like_luminal"/>
    <property type="match status" value="3"/>
</dbReference>
<feature type="domain" description="Lysosome-associated membrane glycoprotein 2-like luminal" evidence="24">
    <location>
        <begin position="299"/>
        <end position="455"/>
    </location>
</feature>
<evidence type="ECO:0000313" key="26">
    <source>
        <dbReference type="EnsemblMetazoa" id="XP_038050426.1"/>
    </source>
</evidence>
<evidence type="ECO:0000256" key="18">
    <source>
        <dbReference type="ARBA" id="ARBA00074379"/>
    </source>
</evidence>
<dbReference type="GO" id="GO:0005886">
    <property type="term" value="C:plasma membrane"/>
    <property type="evidence" value="ECO:0007669"/>
    <property type="project" value="UniProtKB-SubCell"/>
</dbReference>
<proteinExistence type="inferred from homology"/>
<keyword evidence="12" id="KW-0325">Glycoprotein</keyword>
<feature type="domain" description="Lysosome-associated membrane glycoprotein 2-like transmembrane" evidence="25">
    <location>
        <begin position="663"/>
        <end position="695"/>
    </location>
</feature>
<dbReference type="PROSITE" id="PS51407">
    <property type="entry name" value="LAMP_3"/>
    <property type="match status" value="2"/>
</dbReference>
<dbReference type="GeneID" id="119723704"/>
<evidence type="ECO:0000256" key="14">
    <source>
        <dbReference type="ARBA" id="ARBA00023329"/>
    </source>
</evidence>
<feature type="transmembrane region" description="Helical" evidence="22">
    <location>
        <begin position="662"/>
        <end position="684"/>
    </location>
</feature>
<evidence type="ECO:0000256" key="3">
    <source>
        <dbReference type="ARBA" id="ARBA00004172"/>
    </source>
</evidence>
<keyword evidence="7 23" id="KW-0732">Signal</keyword>
<evidence type="ECO:0000256" key="23">
    <source>
        <dbReference type="SAM" id="SignalP"/>
    </source>
</evidence>
<sequence>MKLLTAVLLLIFVALGAAQNTESAATTAPTKKLTEGPTSKAKTGATTKAPKVTTATAATAVPTTATPASTATATAATAGPATTAGTATAPTARPATNASTAAPKTTAAPTSPTPGPTTVPPPFFTYNVTSADGQVCFLAQFYAGFSGTYELKNTSMVDFNFEMPENAKVDAKKSRCGWPSQTAIMFLTWTEGADSLALEFSMDNEAQTFQLKSANASLTHSPAHFPDSKTTGAVKYGGVTMGDFFKADFGYSFKCASTEQIAYKANDFKFTFSQLKVQPYEVDKTFGQESPCVADGAHWSLKEKGNFCLLADFQLTFTGEYTKNDSKMGTFTVMLPADARIDLANSHCEDSNAPMAQAVLALTFDQNSFMQVYQVDNKTKTFSLVNATAKLMHDKTHFPDSKDAGKIVTYGGALTDQFQTGLGDYYKCSAMQKVEFKENKFALSYTDLKIQPFDVHMTFGNVSQCVQDTPTAKPPTVPMGNWTITRDNKTCMMMQFQAQFIISYQKEVGGKTEMSKVGYYLPNTTLDTAESTCGDTVAMFVGAFSPENLKPIKDWVMTLEFTMKKDKSYSMTNFSLEFMMDDAYFPGLNKSMAKMMTVFNNTARFDSTAGNYYMCNANQDIMAMNVNATFMKLKLQPFAEQVKGGGLGNPSDCAADNDVSNIVPIAVGCALAGLVIIVLIAYLIGRSRSNRSGYQSV</sequence>
<dbReference type="GO" id="GO:0072594">
    <property type="term" value="P:establishment of protein localization to organelle"/>
    <property type="evidence" value="ECO:0007669"/>
    <property type="project" value="TreeGrafter"/>
</dbReference>
<comment type="caution">
    <text evidence="20">Lacks conserved residue(s) required for the propagation of feature annotation.</text>
</comment>
<evidence type="ECO:0000313" key="27">
    <source>
        <dbReference type="Proteomes" id="UP000887568"/>
    </source>
</evidence>
<organism evidence="26 27">
    <name type="scientific">Patiria miniata</name>
    <name type="common">Bat star</name>
    <name type="synonym">Asterina miniata</name>
    <dbReference type="NCBI Taxonomy" id="46514"/>
    <lineage>
        <taxon>Eukaryota</taxon>
        <taxon>Metazoa</taxon>
        <taxon>Echinodermata</taxon>
        <taxon>Eleutherozoa</taxon>
        <taxon>Asterozoa</taxon>
        <taxon>Asteroidea</taxon>
        <taxon>Valvatacea</taxon>
        <taxon>Valvatida</taxon>
        <taxon>Asterinidae</taxon>
        <taxon>Patiria</taxon>
    </lineage>
</organism>
<keyword evidence="14" id="KW-0968">Cytoplasmic vesicle</keyword>
<dbReference type="GO" id="GO:0031902">
    <property type="term" value="C:late endosome membrane"/>
    <property type="evidence" value="ECO:0007669"/>
    <property type="project" value="TreeGrafter"/>
</dbReference>
<evidence type="ECO:0000256" key="15">
    <source>
        <dbReference type="ARBA" id="ARBA00029428"/>
    </source>
</evidence>
<dbReference type="Proteomes" id="UP000887568">
    <property type="component" value="Unplaced"/>
</dbReference>
<comment type="function">
    <text evidence="16">Plays a role in short-term synaptic plasticity in a subset of GABAergic neurons in the brain.</text>
</comment>
<evidence type="ECO:0000256" key="13">
    <source>
        <dbReference type="ARBA" id="ARBA00023273"/>
    </source>
</evidence>
<comment type="subcellular location">
    <subcellularLocation>
        <location evidence="4">Cell projection</location>
        <location evidence="4">Dendrite</location>
    </subcellularLocation>
    <subcellularLocation>
        <location evidence="17">Cell projection</location>
        <location evidence="17">Growth cone membrane</location>
        <topology evidence="17">Single-pass type I membrane protein</topology>
    </subcellularLocation>
    <subcellularLocation>
        <location evidence="15">Cytoplasmic vesicle</location>
        <location evidence="15">Secretory vesicle</location>
        <location evidence="15">Synaptic vesicle membrane</location>
        <topology evidence="15">Single-pass type I membrane protein</topology>
    </subcellularLocation>
    <subcellularLocation>
        <location evidence="2">Early endosome membrane</location>
        <topology evidence="2">Single-pass type I membrane protein</topology>
    </subcellularLocation>
    <subcellularLocation>
        <location evidence="1">Endoplasmic reticulum-Golgi intermediate compartment membrane</location>
        <topology evidence="1">Single-pass type I membrane protein</topology>
    </subcellularLocation>
    <subcellularLocation>
        <location evidence="20">Membrane</location>
        <topology evidence="20">Single-pass type I membrane protein</topology>
    </subcellularLocation>
    <subcellularLocation>
        <location evidence="3">Recycling endosome</location>
    </subcellularLocation>
</comment>
<evidence type="ECO:0000256" key="20">
    <source>
        <dbReference type="PROSITE-ProRule" id="PRU00740"/>
    </source>
</evidence>
<dbReference type="PRINTS" id="PR00336">
    <property type="entry name" value="LYSASSOCTDMP"/>
</dbReference>
<feature type="domain" description="Lysosome-associated membrane glycoprotein 2-like luminal" evidence="24">
    <location>
        <begin position="479"/>
        <end position="639"/>
    </location>
</feature>
<evidence type="ECO:0000256" key="19">
    <source>
        <dbReference type="ARBA" id="ARBA00076257"/>
    </source>
</evidence>
<dbReference type="Gene3D" id="2.40.160.110">
    <property type="match status" value="3"/>
</dbReference>
<evidence type="ECO:0000256" key="7">
    <source>
        <dbReference type="ARBA" id="ARBA00022729"/>
    </source>
</evidence>
<dbReference type="Pfam" id="PF21222">
    <property type="entry name" value="Lamp2_2nd"/>
    <property type="match status" value="1"/>
</dbReference>
<evidence type="ECO:0000259" key="24">
    <source>
        <dbReference type="Pfam" id="PF01299"/>
    </source>
</evidence>